<evidence type="ECO:0000313" key="2">
    <source>
        <dbReference type="EMBL" id="GMS79054.1"/>
    </source>
</evidence>
<sequence>MMNHRMDSFKFYSSIPMQNSQQLSSDDTNTFTESKTTRKKTISKDSQVIVESKLIDEKEAFALWTGIILRSAVDQKPSINHKKENKSSKEDIKGNITTSSTS</sequence>
<dbReference type="AlphaFoldDB" id="A0AAV5S948"/>
<accession>A0AAV5S948</accession>
<dbReference type="EMBL" id="BTSX01000001">
    <property type="protein sequence ID" value="GMS79054.1"/>
    <property type="molecule type" value="Genomic_DNA"/>
</dbReference>
<reference evidence="2" key="1">
    <citation type="submission" date="2023-10" db="EMBL/GenBank/DDBJ databases">
        <title>Genome assembly of Pristionchus species.</title>
        <authorList>
            <person name="Yoshida K."/>
            <person name="Sommer R.J."/>
        </authorList>
    </citation>
    <scope>NUCLEOTIDE SEQUENCE</scope>
    <source>
        <strain evidence="2">RS0144</strain>
    </source>
</reference>
<proteinExistence type="predicted"/>
<organism evidence="2 3">
    <name type="scientific">Pristionchus entomophagus</name>
    <dbReference type="NCBI Taxonomy" id="358040"/>
    <lineage>
        <taxon>Eukaryota</taxon>
        <taxon>Metazoa</taxon>
        <taxon>Ecdysozoa</taxon>
        <taxon>Nematoda</taxon>
        <taxon>Chromadorea</taxon>
        <taxon>Rhabditida</taxon>
        <taxon>Rhabditina</taxon>
        <taxon>Diplogasteromorpha</taxon>
        <taxon>Diplogasteroidea</taxon>
        <taxon>Neodiplogasteridae</taxon>
        <taxon>Pristionchus</taxon>
    </lineage>
</organism>
<evidence type="ECO:0000313" key="3">
    <source>
        <dbReference type="Proteomes" id="UP001432027"/>
    </source>
</evidence>
<feature type="non-terminal residue" evidence="2">
    <location>
        <position position="102"/>
    </location>
</feature>
<evidence type="ECO:0000256" key="1">
    <source>
        <dbReference type="SAM" id="MobiDB-lite"/>
    </source>
</evidence>
<feature type="compositionally biased region" description="Polar residues" evidence="1">
    <location>
        <begin position="19"/>
        <end position="34"/>
    </location>
</feature>
<keyword evidence="3" id="KW-1185">Reference proteome</keyword>
<feature type="compositionally biased region" description="Basic and acidic residues" evidence="1">
    <location>
        <begin position="81"/>
        <end position="93"/>
    </location>
</feature>
<feature type="region of interest" description="Disordered" evidence="1">
    <location>
        <begin position="75"/>
        <end position="102"/>
    </location>
</feature>
<comment type="caution">
    <text evidence="2">The sequence shown here is derived from an EMBL/GenBank/DDBJ whole genome shotgun (WGS) entry which is preliminary data.</text>
</comment>
<gene>
    <name evidence="2" type="ORF">PENTCL1PPCAC_1229</name>
</gene>
<dbReference type="Proteomes" id="UP001432027">
    <property type="component" value="Unassembled WGS sequence"/>
</dbReference>
<name>A0AAV5S948_9BILA</name>
<feature type="region of interest" description="Disordered" evidence="1">
    <location>
        <begin position="19"/>
        <end position="44"/>
    </location>
</feature>
<protein>
    <submittedName>
        <fullName evidence="2">Uncharacterized protein</fullName>
    </submittedName>
</protein>